<sequence>MAPKRIFITGASGFIGSVVVEQAVKKGYEVHALSRTETSDAKLKAQGAIPVRGGLESYDVLREQSAQADIVLHLADPFARDFTMDYAEVMRIDHAAVDAIGAGLEGSHKPLVIASGSLTAGPTGDVTTEESPPPEKPLNGRLQSEQHALKLANRGVTTSAVRLAPFVYGRGGSGVMHLMAMSAKSGEVFYVDDGSLKTSSVHVDDAAALFLLAAEKAKAGEVFNGTSAHNTTFRELSEAVGSVLQLPVKPLSFEETLTTKGEFLARFLTAENQASGAKAKRVLGWNPEGPSILDDIKTGSYVALAEGLKKGAA</sequence>
<dbReference type="InterPro" id="IPR001509">
    <property type="entry name" value="Epimerase_deHydtase"/>
</dbReference>
<dbReference type="FunCoup" id="A0A164ZUP1">
    <property type="interactions" value="21"/>
</dbReference>
<name>A0A164ZUP1_XYLHT</name>
<dbReference type="GO" id="GO:0004029">
    <property type="term" value="F:aldehyde dehydrogenase (NAD+) activity"/>
    <property type="evidence" value="ECO:0007669"/>
    <property type="project" value="TreeGrafter"/>
</dbReference>
<dbReference type="OrthoDB" id="10262413at2759"/>
<evidence type="ECO:0000256" key="1">
    <source>
        <dbReference type="SAM" id="MobiDB-lite"/>
    </source>
</evidence>
<dbReference type="InterPro" id="IPR051783">
    <property type="entry name" value="NAD(P)-dependent_oxidoreduct"/>
</dbReference>
<dbReference type="PANTHER" id="PTHR48079:SF5">
    <property type="entry name" value="DEPENDENT EPIMERASE_DEHYDRATASE, PUTATIVE (AFU_ORTHOLOGUE AFUA_7G00180)-RELATED"/>
    <property type="match status" value="1"/>
</dbReference>
<protein>
    <submittedName>
        <fullName evidence="3">Putative NAD dependent epimerase/dehydratase</fullName>
    </submittedName>
</protein>
<gene>
    <name evidence="3" type="ORF">L228DRAFT_251170</name>
</gene>
<dbReference type="Gene3D" id="3.40.50.720">
    <property type="entry name" value="NAD(P)-binding Rossmann-like Domain"/>
    <property type="match status" value="1"/>
</dbReference>
<evidence type="ECO:0000313" key="3">
    <source>
        <dbReference type="EMBL" id="KZF19552.1"/>
    </source>
</evidence>
<dbReference type="SUPFAM" id="SSF51735">
    <property type="entry name" value="NAD(P)-binding Rossmann-fold domains"/>
    <property type="match status" value="1"/>
</dbReference>
<dbReference type="GO" id="GO:0005737">
    <property type="term" value="C:cytoplasm"/>
    <property type="evidence" value="ECO:0007669"/>
    <property type="project" value="TreeGrafter"/>
</dbReference>
<dbReference type="InParanoid" id="A0A164ZUP1"/>
<dbReference type="OMA" id="DPMAGNY"/>
<dbReference type="PANTHER" id="PTHR48079">
    <property type="entry name" value="PROTEIN YEEZ"/>
    <property type="match status" value="1"/>
</dbReference>
<organism evidence="3 4">
    <name type="scientific">Xylona heveae (strain CBS 132557 / TC161)</name>
    <dbReference type="NCBI Taxonomy" id="1328760"/>
    <lineage>
        <taxon>Eukaryota</taxon>
        <taxon>Fungi</taxon>
        <taxon>Dikarya</taxon>
        <taxon>Ascomycota</taxon>
        <taxon>Pezizomycotina</taxon>
        <taxon>Xylonomycetes</taxon>
        <taxon>Xylonales</taxon>
        <taxon>Xylonaceae</taxon>
        <taxon>Xylona</taxon>
    </lineage>
</organism>
<dbReference type="RefSeq" id="XP_018185107.1">
    <property type="nucleotide sequence ID" value="XM_018333496.1"/>
</dbReference>
<accession>A0A164ZUP1</accession>
<feature type="domain" description="NAD-dependent epimerase/dehydratase" evidence="2">
    <location>
        <begin position="6"/>
        <end position="224"/>
    </location>
</feature>
<dbReference type="EMBL" id="KV407466">
    <property type="protein sequence ID" value="KZF19552.1"/>
    <property type="molecule type" value="Genomic_DNA"/>
</dbReference>
<feature type="region of interest" description="Disordered" evidence="1">
    <location>
        <begin position="118"/>
        <end position="139"/>
    </location>
</feature>
<proteinExistence type="predicted"/>
<dbReference type="Pfam" id="PF01370">
    <property type="entry name" value="Epimerase"/>
    <property type="match status" value="1"/>
</dbReference>
<keyword evidence="4" id="KW-1185">Reference proteome</keyword>
<evidence type="ECO:0000313" key="4">
    <source>
        <dbReference type="Proteomes" id="UP000076632"/>
    </source>
</evidence>
<dbReference type="Proteomes" id="UP000076632">
    <property type="component" value="Unassembled WGS sequence"/>
</dbReference>
<reference evidence="3 4" key="1">
    <citation type="journal article" date="2016" name="Fungal Biol.">
        <title>The genome of Xylona heveae provides a window into fungal endophytism.</title>
        <authorList>
            <person name="Gazis R."/>
            <person name="Kuo A."/>
            <person name="Riley R."/>
            <person name="LaButti K."/>
            <person name="Lipzen A."/>
            <person name="Lin J."/>
            <person name="Amirebrahimi M."/>
            <person name="Hesse C.N."/>
            <person name="Spatafora J.W."/>
            <person name="Henrissat B."/>
            <person name="Hainaut M."/>
            <person name="Grigoriev I.V."/>
            <person name="Hibbett D.S."/>
        </authorList>
    </citation>
    <scope>NUCLEOTIDE SEQUENCE [LARGE SCALE GENOMIC DNA]</scope>
    <source>
        <strain evidence="3 4">TC161</strain>
    </source>
</reference>
<dbReference type="AlphaFoldDB" id="A0A164ZUP1"/>
<dbReference type="GeneID" id="28898633"/>
<feature type="compositionally biased region" description="Polar residues" evidence="1">
    <location>
        <begin position="118"/>
        <end position="130"/>
    </location>
</feature>
<evidence type="ECO:0000259" key="2">
    <source>
        <dbReference type="Pfam" id="PF01370"/>
    </source>
</evidence>
<dbReference type="STRING" id="1328760.A0A164ZUP1"/>
<dbReference type="InterPro" id="IPR036291">
    <property type="entry name" value="NAD(P)-bd_dom_sf"/>
</dbReference>